<sequence length="160" mass="18744">MTTKFLDRIKKFFGVLSVFETTEIERLFTYTLYEPPFEYSHVEEPIPTEGVCGKCGRKWDLFGEDKTVKYVIKRYIGGSSNVGKIEEVIHEAMIPGDVFVWFVVTNPSCRDTRYDPSLMDWDIYEEINPVGYRGVKIDDFLIDGDTLEFSYIRFYHENCV</sequence>
<comment type="caution">
    <text evidence="1">The sequence shown here is derived from an EMBL/GenBank/DDBJ whole genome shotgun (WGS) entry which is preliminary data.</text>
</comment>
<accession>A0A0G1HJF5</accession>
<dbReference type="EMBL" id="LCHZ01000010">
    <property type="protein sequence ID" value="KKT46678.1"/>
    <property type="molecule type" value="Genomic_DNA"/>
</dbReference>
<evidence type="ECO:0000313" key="2">
    <source>
        <dbReference type="Proteomes" id="UP000033861"/>
    </source>
</evidence>
<dbReference type="Proteomes" id="UP000033861">
    <property type="component" value="Unassembled WGS sequence"/>
</dbReference>
<reference evidence="1 2" key="1">
    <citation type="journal article" date="2015" name="Nature">
        <title>rRNA introns, odd ribosomes, and small enigmatic genomes across a large radiation of phyla.</title>
        <authorList>
            <person name="Brown C.T."/>
            <person name="Hug L.A."/>
            <person name="Thomas B.C."/>
            <person name="Sharon I."/>
            <person name="Castelle C.J."/>
            <person name="Singh A."/>
            <person name="Wilkins M.J."/>
            <person name="Williams K.H."/>
            <person name="Banfield J.F."/>
        </authorList>
    </citation>
    <scope>NUCLEOTIDE SEQUENCE [LARGE SCALE GENOMIC DNA]</scope>
</reference>
<organism evidence="1 2">
    <name type="scientific">Candidatus Collierbacteria bacterium GW2011_GWF2_44_15</name>
    <dbReference type="NCBI Taxonomy" id="1618404"/>
    <lineage>
        <taxon>Bacteria</taxon>
        <taxon>Candidatus Collieribacteriota</taxon>
    </lineage>
</organism>
<gene>
    <name evidence="1" type="ORF">UW35_C0010G0035</name>
</gene>
<evidence type="ECO:0000313" key="1">
    <source>
        <dbReference type="EMBL" id="KKT46678.1"/>
    </source>
</evidence>
<protein>
    <submittedName>
        <fullName evidence="1">Uncharacterized protein</fullName>
    </submittedName>
</protein>
<proteinExistence type="predicted"/>
<dbReference type="AlphaFoldDB" id="A0A0G1HJF5"/>
<name>A0A0G1HJF5_9BACT</name>
<dbReference type="STRING" id="1618404.UW35_C0010G0035"/>